<evidence type="ECO:0000313" key="2">
    <source>
        <dbReference type="EMBL" id="MBB5203044.1"/>
    </source>
</evidence>
<dbReference type="GO" id="GO:0016787">
    <property type="term" value="F:hydrolase activity"/>
    <property type="evidence" value="ECO:0007669"/>
    <property type="project" value="UniProtKB-KW"/>
</dbReference>
<feature type="domain" description="Serine aminopeptidase S33" evidence="1">
    <location>
        <begin position="13"/>
        <end position="252"/>
    </location>
</feature>
<dbReference type="RefSeq" id="WP_175423699.1">
    <property type="nucleotide sequence ID" value="NZ_CP040709.1"/>
</dbReference>
<dbReference type="Pfam" id="PF12146">
    <property type="entry name" value="Hydrolase_4"/>
    <property type="match status" value="1"/>
</dbReference>
<accession>A0A840S2G7</accession>
<dbReference type="InterPro" id="IPR051044">
    <property type="entry name" value="MAG_DAG_Lipase"/>
</dbReference>
<keyword evidence="2" id="KW-0378">Hydrolase</keyword>
<protein>
    <submittedName>
        <fullName evidence="2">Alpha-beta hydrolase superfamily lysophospholipase</fullName>
    </submittedName>
</protein>
<dbReference type="EMBL" id="JACHHO010000001">
    <property type="protein sequence ID" value="MBB5203044.1"/>
    <property type="molecule type" value="Genomic_DNA"/>
</dbReference>
<reference evidence="2 3" key="1">
    <citation type="submission" date="2020-08" db="EMBL/GenBank/DDBJ databases">
        <title>Genomic Encyclopedia of Type Strains, Phase IV (KMG-IV): sequencing the most valuable type-strain genomes for metagenomic binning, comparative biology and taxonomic classification.</title>
        <authorList>
            <person name="Goeker M."/>
        </authorList>
    </citation>
    <scope>NUCLEOTIDE SEQUENCE [LARGE SCALE GENOMIC DNA]</scope>
    <source>
        <strain evidence="2 3">DSM 23958</strain>
    </source>
</reference>
<sequence length="270" mass="28064">MPAALIHSPAAGPEKAQILIVHGLGEHQGRYDAVVRDLNAWGYGAWRFDLSGHGQAGGARGDAAHSHALLEQCAVQIDAVRTHCPGQPLVLLGHSLGGLIASRTVAGALRGEAFGRQPDFLVLSSPALDPGMNGGQKALLAVARRFFPHLAVSNGLKPEWVSRDPAVVQAYVADPLVHDRVTATVAAMVADGGAEVIADAGRWVVPTLLLWAGADRCVSPGGSAAFAAAASPAVVQRQCFAGLAHEIFNEPERDQVLAVLRAALDARFAG</sequence>
<comment type="caution">
    <text evidence="2">The sequence shown here is derived from an EMBL/GenBank/DDBJ whole genome shotgun (WGS) entry which is preliminary data.</text>
</comment>
<evidence type="ECO:0000313" key="3">
    <source>
        <dbReference type="Proteomes" id="UP000554837"/>
    </source>
</evidence>
<dbReference type="PANTHER" id="PTHR11614">
    <property type="entry name" value="PHOSPHOLIPASE-RELATED"/>
    <property type="match status" value="1"/>
</dbReference>
<organism evidence="2 3">
    <name type="scientific">Inhella inkyongensis</name>
    <dbReference type="NCBI Taxonomy" id="392593"/>
    <lineage>
        <taxon>Bacteria</taxon>
        <taxon>Pseudomonadati</taxon>
        <taxon>Pseudomonadota</taxon>
        <taxon>Betaproteobacteria</taxon>
        <taxon>Burkholderiales</taxon>
        <taxon>Sphaerotilaceae</taxon>
        <taxon>Inhella</taxon>
    </lineage>
</organism>
<dbReference type="InterPro" id="IPR022742">
    <property type="entry name" value="Hydrolase_4"/>
</dbReference>
<name>A0A840S2G7_9BURK</name>
<dbReference type="AlphaFoldDB" id="A0A840S2G7"/>
<gene>
    <name evidence="2" type="ORF">HNQ51_000337</name>
</gene>
<proteinExistence type="predicted"/>
<evidence type="ECO:0000259" key="1">
    <source>
        <dbReference type="Pfam" id="PF12146"/>
    </source>
</evidence>
<dbReference type="SUPFAM" id="SSF53474">
    <property type="entry name" value="alpha/beta-Hydrolases"/>
    <property type="match status" value="1"/>
</dbReference>
<dbReference type="Gene3D" id="3.40.50.1820">
    <property type="entry name" value="alpha/beta hydrolase"/>
    <property type="match status" value="1"/>
</dbReference>
<dbReference type="Proteomes" id="UP000554837">
    <property type="component" value="Unassembled WGS sequence"/>
</dbReference>
<dbReference type="InterPro" id="IPR029058">
    <property type="entry name" value="AB_hydrolase_fold"/>
</dbReference>
<keyword evidence="3" id="KW-1185">Reference proteome</keyword>